<sequence length="463" mass="52080">MPFAATFGSVGDFIAICQLAARLGKALGNGYCGSSTEYQDLRKELDIFVQVLTHVEESRSQLTSHPSLLGLCRMIESVAESCHYLVKNCLERIVPRYSDRLGSGTSRSGLADAGKKLQWAVRERDQLRALQDKLRTSTATLTVLVGLATQQLSRLDQQQAREKMTCVLEQQTKMEQVVSSKLTTIEDLAQQHSQRLLTLNQRVEASATCTSEAVVLNQQILCQLAEDVRYVKYQMSNPPPPGALDPTKELPVILEDAFGVQVPIAMDWIRDWIDFYTMLEWWFEKAGRGKELVQRRQFALENHSSGLDVDQTVPISASFRRGMKIDMSMLFSNDYSIEGACPRCREAANAPKNTTIQCSRCKAYFRFHAPDLQFSGLGNTASGETNKELQDLTAASSVIDFQRVRMLPPDDGFSRVESEIAIAFWHCCQCAEGLYSENSSEWCLICMHYRCSACTLRIHLRRI</sequence>
<feature type="domain" description="Ubiquitin-like" evidence="1">
    <location>
        <begin position="249"/>
        <end position="331"/>
    </location>
</feature>
<organism evidence="2 3">
    <name type="scientific">Schizothecium vesticola</name>
    <dbReference type="NCBI Taxonomy" id="314040"/>
    <lineage>
        <taxon>Eukaryota</taxon>
        <taxon>Fungi</taxon>
        <taxon>Dikarya</taxon>
        <taxon>Ascomycota</taxon>
        <taxon>Pezizomycotina</taxon>
        <taxon>Sordariomycetes</taxon>
        <taxon>Sordariomycetidae</taxon>
        <taxon>Sordariales</taxon>
        <taxon>Schizotheciaceae</taxon>
        <taxon>Schizothecium</taxon>
    </lineage>
</organism>
<reference evidence="2" key="1">
    <citation type="submission" date="2023-06" db="EMBL/GenBank/DDBJ databases">
        <title>Genome-scale phylogeny and comparative genomics of the fungal order Sordariales.</title>
        <authorList>
            <consortium name="Lawrence Berkeley National Laboratory"/>
            <person name="Hensen N."/>
            <person name="Bonometti L."/>
            <person name="Westerberg I."/>
            <person name="Brannstrom I.O."/>
            <person name="Guillou S."/>
            <person name="Cros-Aarteil S."/>
            <person name="Calhoun S."/>
            <person name="Haridas S."/>
            <person name="Kuo A."/>
            <person name="Mondo S."/>
            <person name="Pangilinan J."/>
            <person name="Riley R."/>
            <person name="LaButti K."/>
            <person name="Andreopoulos B."/>
            <person name="Lipzen A."/>
            <person name="Chen C."/>
            <person name="Yanf M."/>
            <person name="Daum C."/>
            <person name="Ng V."/>
            <person name="Clum A."/>
            <person name="Steindorff A."/>
            <person name="Ohm R."/>
            <person name="Martin F."/>
            <person name="Silar P."/>
            <person name="Natvig D."/>
            <person name="Lalanne C."/>
            <person name="Gautier V."/>
            <person name="Ament-velasquez S.L."/>
            <person name="Kruys A."/>
            <person name="Hutchinson M.I."/>
            <person name="Powell A.J."/>
            <person name="Barry K."/>
            <person name="Miller A.N."/>
            <person name="Grigoriev I.V."/>
            <person name="Debuchy R."/>
            <person name="Gladieux P."/>
            <person name="Thoren M.H."/>
            <person name="Johannesson H."/>
        </authorList>
    </citation>
    <scope>NUCLEOTIDE SEQUENCE</scope>
    <source>
        <strain evidence="2">SMH3187-1</strain>
    </source>
</reference>
<dbReference type="PANTHER" id="PTHR38886">
    <property type="entry name" value="SESA DOMAIN-CONTAINING PROTEIN"/>
    <property type="match status" value="1"/>
</dbReference>
<accession>A0AA40K4J7</accession>
<dbReference type="InterPro" id="IPR054464">
    <property type="entry name" value="ULD_fung"/>
</dbReference>
<keyword evidence="3" id="KW-1185">Reference proteome</keyword>
<evidence type="ECO:0000259" key="1">
    <source>
        <dbReference type="Pfam" id="PF22893"/>
    </source>
</evidence>
<evidence type="ECO:0000313" key="2">
    <source>
        <dbReference type="EMBL" id="KAK0745664.1"/>
    </source>
</evidence>
<dbReference type="Pfam" id="PF22893">
    <property type="entry name" value="ULD_2"/>
    <property type="match status" value="1"/>
</dbReference>
<dbReference type="PANTHER" id="PTHR38886:SF1">
    <property type="entry name" value="NACHT-NTPASE AND P-LOOP NTPASES N-TERMINAL DOMAIN-CONTAINING PROTEIN"/>
    <property type="match status" value="1"/>
</dbReference>
<protein>
    <recommendedName>
        <fullName evidence="1">Ubiquitin-like domain-containing protein</fullName>
    </recommendedName>
</protein>
<comment type="caution">
    <text evidence="2">The sequence shown here is derived from an EMBL/GenBank/DDBJ whole genome shotgun (WGS) entry which is preliminary data.</text>
</comment>
<gene>
    <name evidence="2" type="ORF">B0T18DRAFT_409947</name>
</gene>
<dbReference type="EMBL" id="JAUKUD010000004">
    <property type="protein sequence ID" value="KAK0745664.1"/>
    <property type="molecule type" value="Genomic_DNA"/>
</dbReference>
<evidence type="ECO:0000313" key="3">
    <source>
        <dbReference type="Proteomes" id="UP001172155"/>
    </source>
</evidence>
<dbReference type="AlphaFoldDB" id="A0AA40K4J7"/>
<proteinExistence type="predicted"/>
<name>A0AA40K4J7_9PEZI</name>
<dbReference type="Proteomes" id="UP001172155">
    <property type="component" value="Unassembled WGS sequence"/>
</dbReference>